<organism evidence="2 3">
    <name type="scientific">Asterophora parasitica</name>
    <dbReference type="NCBI Taxonomy" id="117018"/>
    <lineage>
        <taxon>Eukaryota</taxon>
        <taxon>Fungi</taxon>
        <taxon>Dikarya</taxon>
        <taxon>Basidiomycota</taxon>
        <taxon>Agaricomycotina</taxon>
        <taxon>Agaricomycetes</taxon>
        <taxon>Agaricomycetidae</taxon>
        <taxon>Agaricales</taxon>
        <taxon>Tricholomatineae</taxon>
        <taxon>Lyophyllaceae</taxon>
        <taxon>Asterophora</taxon>
    </lineage>
</organism>
<keyword evidence="3" id="KW-1185">Reference proteome</keyword>
<accession>A0A9P7G4R7</accession>
<proteinExistence type="predicted"/>
<name>A0A9P7G4R7_9AGAR</name>
<reference evidence="2" key="1">
    <citation type="submission" date="2020-07" db="EMBL/GenBank/DDBJ databases">
        <authorList>
            <person name="Nieuwenhuis M."/>
            <person name="Van De Peppel L.J.J."/>
        </authorList>
    </citation>
    <scope>NUCLEOTIDE SEQUENCE</scope>
    <source>
        <strain evidence="2">AP01</strain>
        <tissue evidence="2">Mycelium</tissue>
    </source>
</reference>
<dbReference type="OrthoDB" id="3177611at2759"/>
<evidence type="ECO:0000313" key="3">
    <source>
        <dbReference type="Proteomes" id="UP000775547"/>
    </source>
</evidence>
<feature type="region of interest" description="Disordered" evidence="1">
    <location>
        <begin position="236"/>
        <end position="263"/>
    </location>
</feature>
<feature type="region of interest" description="Disordered" evidence="1">
    <location>
        <begin position="26"/>
        <end position="52"/>
    </location>
</feature>
<dbReference type="AlphaFoldDB" id="A0A9P7G4R7"/>
<feature type="compositionally biased region" description="Basic and acidic residues" evidence="1">
    <location>
        <begin position="247"/>
        <end position="263"/>
    </location>
</feature>
<feature type="non-terminal residue" evidence="2">
    <location>
        <position position="1"/>
    </location>
</feature>
<evidence type="ECO:0000313" key="2">
    <source>
        <dbReference type="EMBL" id="KAG5640482.1"/>
    </source>
</evidence>
<evidence type="ECO:0000256" key="1">
    <source>
        <dbReference type="SAM" id="MobiDB-lite"/>
    </source>
</evidence>
<dbReference type="EMBL" id="JABCKV010000686">
    <property type="protein sequence ID" value="KAG5640482.1"/>
    <property type="molecule type" value="Genomic_DNA"/>
</dbReference>
<sequence>RTLSALRIARATNQLYTPRAFSSRTYTTRTIPPDEEPVNSNETNEGEAKHDSEASWISILENTTSAPWLYKFSPVPSERLQVAYTLLFQIVLYLTRPGETEQFLVVSCCFFSFPALSINQIIFGILQAFHTAPAPDDSEIGRARKAIGTILKAAVAQISSVPVNSPLRTDHTEVFDIFGALQVIHDTYLVDDEIVDLKAWSEFWGRTQPVVLELGMKLDEKGFGWNEEDLQYLTTRKEGAEATSEGDAEKKATEAEEKKEEKN</sequence>
<comment type="caution">
    <text evidence="2">The sequence shown here is derived from an EMBL/GenBank/DDBJ whole genome shotgun (WGS) entry which is preliminary data.</text>
</comment>
<dbReference type="Proteomes" id="UP000775547">
    <property type="component" value="Unassembled WGS sequence"/>
</dbReference>
<reference evidence="2" key="2">
    <citation type="submission" date="2021-10" db="EMBL/GenBank/DDBJ databases">
        <title>Phylogenomics reveals ancestral predisposition of the termite-cultivated fungus Termitomyces towards a domesticated lifestyle.</title>
        <authorList>
            <person name="Auxier B."/>
            <person name="Grum-Grzhimaylo A."/>
            <person name="Cardenas M.E."/>
            <person name="Lodge J.D."/>
            <person name="Laessoe T."/>
            <person name="Pedersen O."/>
            <person name="Smith M.E."/>
            <person name="Kuyper T.W."/>
            <person name="Franco-Molano E.A."/>
            <person name="Baroni T.J."/>
            <person name="Aanen D.K."/>
        </authorList>
    </citation>
    <scope>NUCLEOTIDE SEQUENCE</scope>
    <source>
        <strain evidence="2">AP01</strain>
        <tissue evidence="2">Mycelium</tissue>
    </source>
</reference>
<protein>
    <submittedName>
        <fullName evidence="2">Uncharacterized protein</fullName>
    </submittedName>
</protein>
<gene>
    <name evidence="2" type="ORF">DXG03_008341</name>
</gene>